<evidence type="ECO:0000259" key="7">
    <source>
        <dbReference type="PROSITE" id="PS50977"/>
    </source>
</evidence>
<feature type="compositionally biased region" description="Low complexity" evidence="6">
    <location>
        <begin position="1"/>
        <end position="16"/>
    </location>
</feature>
<feature type="region of interest" description="Disordered" evidence="6">
    <location>
        <begin position="1"/>
        <end position="26"/>
    </location>
</feature>
<sequence>MPKSAVPVSAAAVPSPFRSKAEREHDRAEKREAVLLAAVRMFNARGYHATSLDDVAASLGVSKPTIYHYLGNKEQVLVECVNRGLSMLREAADAAAGAPGSGHDRLRAFLLRYACINMDDFGRCVIRTNEEVLSMDSAIRFRARKREIDDAVRGLIAEGVADGSIAPVDIRFASFALAGALNWPARWHDPDGPLSPEEVAEKLVDIALGGLTPRR</sequence>
<name>A0ABM7G378_9SPHN</name>
<dbReference type="SUPFAM" id="SSF46689">
    <property type="entry name" value="Homeodomain-like"/>
    <property type="match status" value="1"/>
</dbReference>
<dbReference type="PANTHER" id="PTHR30055">
    <property type="entry name" value="HTH-TYPE TRANSCRIPTIONAL REGULATOR RUTR"/>
    <property type="match status" value="1"/>
</dbReference>
<gene>
    <name evidence="8" type="ORF">SBA_ch2_2570</name>
</gene>
<protein>
    <submittedName>
        <fullName evidence="8">TetR family transcriptional regulator</fullName>
    </submittedName>
</protein>
<accession>A0ABM7G378</accession>
<proteinExistence type="predicted"/>
<dbReference type="Gene3D" id="1.10.10.60">
    <property type="entry name" value="Homeodomain-like"/>
    <property type="match status" value="1"/>
</dbReference>
<dbReference type="EMBL" id="AP018818">
    <property type="protein sequence ID" value="BBF71724.1"/>
    <property type="molecule type" value="Genomic_DNA"/>
</dbReference>
<dbReference type="InterPro" id="IPR001647">
    <property type="entry name" value="HTH_TetR"/>
</dbReference>
<keyword evidence="4" id="KW-0804">Transcription</keyword>
<keyword evidence="3 5" id="KW-0238">DNA-binding</keyword>
<keyword evidence="1" id="KW-0678">Repressor</keyword>
<feature type="DNA-binding region" description="H-T-H motif" evidence="5">
    <location>
        <begin position="51"/>
        <end position="70"/>
    </location>
</feature>
<reference evidence="8" key="1">
    <citation type="submission" date="2018-07" db="EMBL/GenBank/DDBJ databases">
        <title>Complete genome sequence of Sphingomonas bisphenolicum strain AO1, a bisphenol A degradative bacterium isolated from Japanese farm field.</title>
        <authorList>
            <person name="Murakami M."/>
            <person name="Koh M."/>
            <person name="Koba S."/>
            <person name="Matsumura Y."/>
        </authorList>
    </citation>
    <scope>NUCLEOTIDE SEQUENCE</scope>
    <source>
        <strain evidence="8">AO1</strain>
    </source>
</reference>
<evidence type="ECO:0000313" key="9">
    <source>
        <dbReference type="Proteomes" id="UP001059971"/>
    </source>
</evidence>
<dbReference type="Pfam" id="PF17932">
    <property type="entry name" value="TetR_C_24"/>
    <property type="match status" value="1"/>
</dbReference>
<dbReference type="Gene3D" id="1.10.357.10">
    <property type="entry name" value="Tetracycline Repressor, domain 2"/>
    <property type="match status" value="1"/>
</dbReference>
<evidence type="ECO:0000256" key="2">
    <source>
        <dbReference type="ARBA" id="ARBA00023015"/>
    </source>
</evidence>
<dbReference type="Pfam" id="PF00440">
    <property type="entry name" value="TetR_N"/>
    <property type="match status" value="1"/>
</dbReference>
<dbReference type="InterPro" id="IPR050109">
    <property type="entry name" value="HTH-type_TetR-like_transc_reg"/>
</dbReference>
<dbReference type="Proteomes" id="UP001059971">
    <property type="component" value="Chromosome 2"/>
</dbReference>
<evidence type="ECO:0000256" key="1">
    <source>
        <dbReference type="ARBA" id="ARBA00022491"/>
    </source>
</evidence>
<dbReference type="PANTHER" id="PTHR30055:SF175">
    <property type="entry name" value="HTH-TYPE TRANSCRIPTIONAL REPRESSOR KSTR2"/>
    <property type="match status" value="1"/>
</dbReference>
<dbReference type="PRINTS" id="PR00455">
    <property type="entry name" value="HTHTETR"/>
</dbReference>
<dbReference type="PROSITE" id="PS50977">
    <property type="entry name" value="HTH_TETR_2"/>
    <property type="match status" value="1"/>
</dbReference>
<evidence type="ECO:0000256" key="5">
    <source>
        <dbReference type="PROSITE-ProRule" id="PRU00335"/>
    </source>
</evidence>
<dbReference type="InterPro" id="IPR041490">
    <property type="entry name" value="KstR2_TetR_C"/>
</dbReference>
<dbReference type="InterPro" id="IPR036271">
    <property type="entry name" value="Tet_transcr_reg_TetR-rel_C_sf"/>
</dbReference>
<dbReference type="InterPro" id="IPR009057">
    <property type="entry name" value="Homeodomain-like_sf"/>
</dbReference>
<feature type="domain" description="HTH tetR-type" evidence="7">
    <location>
        <begin position="28"/>
        <end position="88"/>
    </location>
</feature>
<keyword evidence="2" id="KW-0805">Transcription regulation</keyword>
<organism evidence="8 9">
    <name type="scientific">Sphingomonas bisphenolicum</name>
    <dbReference type="NCBI Taxonomy" id="296544"/>
    <lineage>
        <taxon>Bacteria</taxon>
        <taxon>Pseudomonadati</taxon>
        <taxon>Pseudomonadota</taxon>
        <taxon>Alphaproteobacteria</taxon>
        <taxon>Sphingomonadales</taxon>
        <taxon>Sphingomonadaceae</taxon>
        <taxon>Sphingomonas</taxon>
    </lineage>
</organism>
<evidence type="ECO:0000313" key="8">
    <source>
        <dbReference type="EMBL" id="BBF71724.1"/>
    </source>
</evidence>
<evidence type="ECO:0000256" key="6">
    <source>
        <dbReference type="SAM" id="MobiDB-lite"/>
    </source>
</evidence>
<evidence type="ECO:0000256" key="4">
    <source>
        <dbReference type="ARBA" id="ARBA00023163"/>
    </source>
</evidence>
<evidence type="ECO:0000256" key="3">
    <source>
        <dbReference type="ARBA" id="ARBA00023125"/>
    </source>
</evidence>
<dbReference type="RefSeq" id="WP_261937346.1">
    <property type="nucleotide sequence ID" value="NZ_AP018818.1"/>
</dbReference>
<keyword evidence="9" id="KW-1185">Reference proteome</keyword>
<dbReference type="SUPFAM" id="SSF48498">
    <property type="entry name" value="Tetracyclin repressor-like, C-terminal domain"/>
    <property type="match status" value="1"/>
</dbReference>